<dbReference type="Proteomes" id="UP000190080">
    <property type="component" value="Unassembled WGS sequence"/>
</dbReference>
<dbReference type="EMBL" id="MZGV01000006">
    <property type="protein sequence ID" value="OPJ64017.1"/>
    <property type="molecule type" value="Genomic_DNA"/>
</dbReference>
<name>A0A1V4IX74_9CLOT</name>
<proteinExistence type="predicted"/>
<dbReference type="InterPro" id="IPR011256">
    <property type="entry name" value="Reg_factor_effector_dom_sf"/>
</dbReference>
<comment type="caution">
    <text evidence="2">The sequence shown here is derived from an EMBL/GenBank/DDBJ whole genome shotgun (WGS) entry which is preliminary data.</text>
</comment>
<feature type="domain" description="AraC effector-binding" evidence="1">
    <location>
        <begin position="3"/>
        <end position="149"/>
    </location>
</feature>
<dbReference type="Pfam" id="PF06445">
    <property type="entry name" value="GyrI-like"/>
    <property type="match status" value="1"/>
</dbReference>
<dbReference type="OrthoDB" id="9773308at2"/>
<keyword evidence="3" id="KW-1185">Reference proteome</keyword>
<dbReference type="InterPro" id="IPR029442">
    <property type="entry name" value="GyrI-like"/>
</dbReference>
<dbReference type="SMART" id="SM00871">
    <property type="entry name" value="AraC_E_bind"/>
    <property type="match status" value="1"/>
</dbReference>
<accession>A0A1V4IX74</accession>
<gene>
    <name evidence="2" type="ORF">CLORY_08890</name>
</gene>
<dbReference type="SUPFAM" id="SSF55136">
    <property type="entry name" value="Probable bacterial effector-binding domain"/>
    <property type="match status" value="1"/>
</dbReference>
<reference evidence="2 3" key="1">
    <citation type="submission" date="2017-03" db="EMBL/GenBank/DDBJ databases">
        <title>Genome sequence of Clostridium oryzae DSM 28571.</title>
        <authorList>
            <person name="Poehlein A."/>
            <person name="Daniel R."/>
        </authorList>
    </citation>
    <scope>NUCLEOTIDE SEQUENCE [LARGE SCALE GENOMIC DNA]</scope>
    <source>
        <strain evidence="2 3">DSM 28571</strain>
    </source>
</reference>
<sequence length="151" mass="17171">MNYKIEVRDIEPIRVAFMKYKGVVTEANRVFPNVFKAIHGKVNGAPFFCYYVMDQQSKTGEIELCVPTAEMPNENGVTAKDMPRIKAVCVTHIGSYETMSYAYEALNRYVQENGITLQPPFREVFIKGPGMFLKGNPDKYVTEIQFPVKEG</sequence>
<dbReference type="RefSeq" id="WP_079422320.1">
    <property type="nucleotide sequence ID" value="NZ_MZGV01000006.1"/>
</dbReference>
<dbReference type="InterPro" id="IPR010499">
    <property type="entry name" value="AraC_E-bd"/>
</dbReference>
<dbReference type="Gene3D" id="3.20.80.10">
    <property type="entry name" value="Regulatory factor, effector binding domain"/>
    <property type="match status" value="1"/>
</dbReference>
<evidence type="ECO:0000259" key="1">
    <source>
        <dbReference type="SMART" id="SM00871"/>
    </source>
</evidence>
<evidence type="ECO:0000313" key="3">
    <source>
        <dbReference type="Proteomes" id="UP000190080"/>
    </source>
</evidence>
<dbReference type="STRING" id="1450648.CLORY_08890"/>
<evidence type="ECO:0000313" key="2">
    <source>
        <dbReference type="EMBL" id="OPJ64017.1"/>
    </source>
</evidence>
<protein>
    <submittedName>
        <fullName evidence="2">Bacterial transcription activator, effector binding domain</fullName>
    </submittedName>
</protein>
<dbReference type="AlphaFoldDB" id="A0A1V4IX74"/>
<organism evidence="2 3">
    <name type="scientific">Clostridium oryzae</name>
    <dbReference type="NCBI Taxonomy" id="1450648"/>
    <lineage>
        <taxon>Bacteria</taxon>
        <taxon>Bacillati</taxon>
        <taxon>Bacillota</taxon>
        <taxon>Clostridia</taxon>
        <taxon>Eubacteriales</taxon>
        <taxon>Clostridiaceae</taxon>
        <taxon>Clostridium</taxon>
    </lineage>
</organism>